<sequence length="759" mass="85210">MLLLDSRSREINGISVFPDHADPEQWYYMPLNPHLTTVRDNALGMDVPQFLLIGFRGDAGTGGFLNFDCNLGASQKQIDDLAREIANAENLRNKPRIAPVPLEDGGVKLMMLGKASGDTAATPGGGPQFVLKIDHNAKPALYGANQAAFSVRLDQDGYTVMEQCLEGEILPVAVIYSLDFLGLRPAYNIRLSIDWDRVQKHMDESFSGGNIFFSTEIGKAVDELVETRAIVLESDTFVAEGEDTKGIIDRRDAALAQVRNMVTDAFFQPSLPPWSPEKKNDFERGLDAIGKFAAESSARAAGGPIGALLPSFSYKRMDYKRVDKKKLNVNFSERVAIKRSIYPQGHLAALFKTIREGNVPRDRLVKQISLDNDFFKKRRVKVISRADLAADDIGSVNVRVRYGDKAQNALLGANQGEASFEWLSQLDKGQMKRDVQVEYEVSFKGVDAAERPTKLKSKPQTFDVENVEIIPRDLYAINTVPVLAENFPWDRYSSVDVFLRYRDPANKINQNDLVRLTKDAPSGSWKMFMLDPAKTAYEVRIVHHGLSGGDSVRDWAPLDEPQVTVRNPFPTRRVVQVVPNFNWNEVQEVFVDLRYADKANNIQEDMQMSFQEGSASQTFAVDLRNPEIKGVFYSVSILYKDGRDIEEIPESVTNGNRIMLKSGMKGRRIVTVKPPADFAKRKMRKVKVSLRFEDFTGGLSFAEDFEFADAKASGEFEYDYLDAARMRYEYKASYLLENGTNKNVNWAAAETTDLVLKMP</sequence>
<evidence type="ECO:0000313" key="1">
    <source>
        <dbReference type="EMBL" id="ALN56069.1"/>
    </source>
</evidence>
<organism evidence="1 2">
    <name type="scientific">Lysobacter enzymogenes</name>
    <dbReference type="NCBI Taxonomy" id="69"/>
    <lineage>
        <taxon>Bacteria</taxon>
        <taxon>Pseudomonadati</taxon>
        <taxon>Pseudomonadota</taxon>
        <taxon>Gammaproteobacteria</taxon>
        <taxon>Lysobacterales</taxon>
        <taxon>Lysobacteraceae</taxon>
        <taxon>Lysobacter</taxon>
    </lineage>
</organism>
<accession>A0A0S2DC21</accession>
<name>A0A0S2DC21_LYSEN</name>
<reference evidence="1 2" key="1">
    <citation type="submission" date="2015-11" db="EMBL/GenBank/DDBJ databases">
        <title>Genome sequences of Lysobacter enzymogenes strain C3 and Lysobacter antibioticus ATCC 29479.</title>
        <authorList>
            <person name="Kobayashi D.Y."/>
        </authorList>
    </citation>
    <scope>NUCLEOTIDE SEQUENCE [LARGE SCALE GENOMIC DNA]</scope>
    <source>
        <strain evidence="1 2">C3</strain>
    </source>
</reference>
<proteinExistence type="predicted"/>
<dbReference type="EMBL" id="CP013140">
    <property type="protein sequence ID" value="ALN56069.1"/>
    <property type="molecule type" value="Genomic_DNA"/>
</dbReference>
<dbReference type="AlphaFoldDB" id="A0A0S2DC21"/>
<dbReference type="Proteomes" id="UP000061569">
    <property type="component" value="Chromosome"/>
</dbReference>
<gene>
    <name evidence="1" type="ORF">GLE_0711</name>
</gene>
<dbReference type="STRING" id="69.GLE_0711"/>
<evidence type="ECO:0000313" key="2">
    <source>
        <dbReference type="Proteomes" id="UP000061569"/>
    </source>
</evidence>
<dbReference type="KEGG" id="lez:GLE_0711"/>
<dbReference type="PATRIC" id="fig|69.6.peg.699"/>
<dbReference type="OrthoDB" id="1488714at2"/>
<protein>
    <submittedName>
        <fullName evidence="1">Uncharacterized protein</fullName>
    </submittedName>
</protein>